<dbReference type="InterPro" id="IPR045490">
    <property type="entry name" value="DUF6432"/>
</dbReference>
<evidence type="ECO:0000313" key="2">
    <source>
        <dbReference type="Proteomes" id="UP001596201"/>
    </source>
</evidence>
<protein>
    <submittedName>
        <fullName evidence="1">DUF6432 family protein</fullName>
    </submittedName>
</protein>
<dbReference type="RefSeq" id="WP_227230791.1">
    <property type="nucleotide sequence ID" value="NZ_JAJCVJ010000002.1"/>
</dbReference>
<dbReference type="Pfam" id="PF20024">
    <property type="entry name" value="DUF6432"/>
    <property type="match status" value="1"/>
</dbReference>
<dbReference type="EMBL" id="JBHSKX010000002">
    <property type="protein sequence ID" value="MFC5368518.1"/>
    <property type="molecule type" value="Genomic_DNA"/>
</dbReference>
<reference evidence="1 2" key="1">
    <citation type="journal article" date="2019" name="Int. J. Syst. Evol. Microbiol.">
        <title>The Global Catalogue of Microorganisms (GCM) 10K type strain sequencing project: providing services to taxonomists for standard genome sequencing and annotation.</title>
        <authorList>
            <consortium name="The Broad Institute Genomics Platform"/>
            <consortium name="The Broad Institute Genome Sequencing Center for Infectious Disease"/>
            <person name="Wu L."/>
            <person name="Ma J."/>
        </authorList>
    </citation>
    <scope>NUCLEOTIDE SEQUENCE [LARGE SCALE GENOMIC DNA]</scope>
    <source>
        <strain evidence="1 2">CGMCC 1.12237</strain>
    </source>
</reference>
<gene>
    <name evidence="1" type="ORF">ACFPJ5_16445</name>
</gene>
<dbReference type="AlphaFoldDB" id="A0ABD5REV8"/>
<sequence>MRAKREYRDRADIEVAVLDALVDRAEDGMTVFEVRAAVEADIDAIEDALGALKADGLIEVEHESERVRILPADRVVPDPSEELDEEESFIDAIRERLGL</sequence>
<evidence type="ECO:0000313" key="1">
    <source>
        <dbReference type="EMBL" id="MFC5368518.1"/>
    </source>
</evidence>
<organism evidence="1 2">
    <name type="scientific">Salinirubrum litoreum</name>
    <dbReference type="NCBI Taxonomy" id="1126234"/>
    <lineage>
        <taxon>Archaea</taxon>
        <taxon>Methanobacteriati</taxon>
        <taxon>Methanobacteriota</taxon>
        <taxon>Stenosarchaea group</taxon>
        <taxon>Halobacteria</taxon>
        <taxon>Halobacteriales</taxon>
        <taxon>Haloferacaceae</taxon>
        <taxon>Salinirubrum</taxon>
    </lineage>
</organism>
<name>A0ABD5REV8_9EURY</name>
<proteinExistence type="predicted"/>
<dbReference type="Proteomes" id="UP001596201">
    <property type="component" value="Unassembled WGS sequence"/>
</dbReference>
<comment type="caution">
    <text evidence="1">The sequence shown here is derived from an EMBL/GenBank/DDBJ whole genome shotgun (WGS) entry which is preliminary data.</text>
</comment>
<accession>A0ABD5REV8</accession>
<keyword evidence="2" id="KW-1185">Reference proteome</keyword>